<protein>
    <recommendedName>
        <fullName evidence="2">XS domain-containing protein</fullName>
    </recommendedName>
</protein>
<feature type="region of interest" description="Disordered" evidence="1">
    <location>
        <begin position="237"/>
        <end position="278"/>
    </location>
</feature>
<organism evidence="3 4">
    <name type="scientific">Nyssa sinensis</name>
    <dbReference type="NCBI Taxonomy" id="561372"/>
    <lineage>
        <taxon>Eukaryota</taxon>
        <taxon>Viridiplantae</taxon>
        <taxon>Streptophyta</taxon>
        <taxon>Embryophyta</taxon>
        <taxon>Tracheophyta</taxon>
        <taxon>Spermatophyta</taxon>
        <taxon>Magnoliopsida</taxon>
        <taxon>eudicotyledons</taxon>
        <taxon>Gunneridae</taxon>
        <taxon>Pentapetalae</taxon>
        <taxon>asterids</taxon>
        <taxon>Cornales</taxon>
        <taxon>Nyssaceae</taxon>
        <taxon>Nyssa</taxon>
    </lineage>
</organism>
<dbReference type="PANTHER" id="PTHR46619:SF4">
    <property type="entry name" value="XS DOMAIN-CONTAINING PROTEIN-RELATED"/>
    <property type="match status" value="1"/>
</dbReference>
<evidence type="ECO:0000313" key="4">
    <source>
        <dbReference type="Proteomes" id="UP000325577"/>
    </source>
</evidence>
<feature type="compositionally biased region" description="Polar residues" evidence="1">
    <location>
        <begin position="254"/>
        <end position="267"/>
    </location>
</feature>
<feature type="domain" description="XS" evidence="2">
    <location>
        <begin position="815"/>
        <end position="945"/>
    </location>
</feature>
<feature type="region of interest" description="Disordered" evidence="1">
    <location>
        <begin position="84"/>
        <end position="114"/>
    </location>
</feature>
<gene>
    <name evidence="3" type="ORF">F0562_025856</name>
</gene>
<evidence type="ECO:0000259" key="2">
    <source>
        <dbReference type="Pfam" id="PF03468"/>
    </source>
</evidence>
<sequence>MQSRRHEDFVIQSPAAKLSVRRIELGPDPYPMPRRDELERSQPRSGRSLSPRQLEGPQRPLGRDRRSSSLERRGYGWDLSVVRGEGRRSRSPPFGQVHKRPHYDDGTSSRDLPPTELRQRYEFFEYMDVNTDANTGLKHEYGHKHFTSRVIREKDFDGSRLADGSGHGMSGQKSMVLEEGAARGSFRLRADMGRNSRYGEGGGNFSLSSTNMDLDERVRYSDPLLLDKLSATESYGKGEQPMFHSRDVSYPTVPASQSKDFKGSSQFKDFGSTSSGISRASFSGSYRDGMSLPTDEFPRNSIKLTDPLGFSGYGQRPILDSGRDHAAEHKDLTCYRRDIFSPTSGELQDYLYPRPGRRECDDHGYPSDDLYRTMALRERVDYDHRDFLKPSMMDPIAEHVDNIECSHRNLRESSLWDNASLQKQTVPNYIGMSRSSTASKQGGEYLNSGSSHVEFGRRVSREQEISHLGVSWDHEISHMRLDYGFGRDAGPASHKERMRNSPEFKYEAEVHRRAVRTERMKEEIGAYDPPDRLLKRRYIMDEEMSGNRSRRMMSSKWNNSSRIQDLDDRGEEWIGQDMSASFSSKGVGYDQNLYRRLKKTYDGADHRRGSASEDWLSSHDLVEHLQEHSIKEYKPSGRYIKGHSKPGSLSWHNSYRYNRRHVLPKPHNVWIRGRDDNQVDIHANEFDQSEDWVSSGKSELLEDSEEFKQLVHNSFLAFTKKLNESPAVRKRYKEQGRAGSLFCIVCGRSLSKEFMDTQRLVTHAFMSHKVGLREQHLGLHKAICVLLGWNSEASPDVITWVPEVISSAEALAQKEDLIIWPPVIVIHNSSISDNDPEEQKVITVEALGDFLRGKGYGGGKVKVCLGKPANHSILLVKFLGTFSGLQGAERLHNSFAENKHGRTDFERTACSKGKSSNSSEEGGKQGCSVEELILYGYMGIAEDLDKVDFDTKRKCTIKSKKEIQDLENDPVKPE</sequence>
<feature type="region of interest" description="Disordered" evidence="1">
    <location>
        <begin position="1"/>
        <end position="71"/>
    </location>
</feature>
<feature type="compositionally biased region" description="Basic and acidic residues" evidence="1">
    <location>
        <begin position="33"/>
        <end position="42"/>
    </location>
</feature>
<dbReference type="EMBL" id="CM018037">
    <property type="protein sequence ID" value="KAA8539164.1"/>
    <property type="molecule type" value="Genomic_DNA"/>
</dbReference>
<dbReference type="OrthoDB" id="777694at2759"/>
<evidence type="ECO:0000256" key="1">
    <source>
        <dbReference type="SAM" id="MobiDB-lite"/>
    </source>
</evidence>
<feature type="compositionally biased region" description="Basic and acidic residues" evidence="1">
    <location>
        <begin position="61"/>
        <end position="71"/>
    </location>
</feature>
<dbReference type="Pfam" id="PF03468">
    <property type="entry name" value="XS"/>
    <property type="match status" value="1"/>
</dbReference>
<dbReference type="InterPro" id="IPR038588">
    <property type="entry name" value="XS_domain_sf"/>
</dbReference>
<dbReference type="GO" id="GO:0031047">
    <property type="term" value="P:regulatory ncRNA-mediated gene silencing"/>
    <property type="evidence" value="ECO:0007669"/>
    <property type="project" value="InterPro"/>
</dbReference>
<reference evidence="3 4" key="1">
    <citation type="submission" date="2019-09" db="EMBL/GenBank/DDBJ databases">
        <title>A chromosome-level genome assembly of the Chinese tupelo Nyssa sinensis.</title>
        <authorList>
            <person name="Yang X."/>
            <person name="Kang M."/>
            <person name="Yang Y."/>
            <person name="Xiong H."/>
            <person name="Wang M."/>
            <person name="Zhang Z."/>
            <person name="Wang Z."/>
            <person name="Wu H."/>
            <person name="Ma T."/>
            <person name="Liu J."/>
            <person name="Xi Z."/>
        </authorList>
    </citation>
    <scope>NUCLEOTIDE SEQUENCE [LARGE SCALE GENOMIC DNA]</scope>
    <source>
        <strain evidence="3">J267</strain>
        <tissue evidence="3">Leaf</tissue>
    </source>
</reference>
<evidence type="ECO:0000313" key="3">
    <source>
        <dbReference type="EMBL" id="KAA8539164.1"/>
    </source>
</evidence>
<accession>A0A5J5B966</accession>
<dbReference type="AlphaFoldDB" id="A0A5J5B966"/>
<keyword evidence="4" id="KW-1185">Reference proteome</keyword>
<proteinExistence type="predicted"/>
<dbReference type="PANTHER" id="PTHR46619">
    <property type="entry name" value="RNA RECOGNITION MOTIF XS DOMAIN PROTEIN-RELATED"/>
    <property type="match status" value="1"/>
</dbReference>
<dbReference type="InterPro" id="IPR005380">
    <property type="entry name" value="XS_domain"/>
</dbReference>
<dbReference type="Proteomes" id="UP000325577">
    <property type="component" value="Linkage Group LG14"/>
</dbReference>
<name>A0A5J5B966_9ASTE</name>
<dbReference type="Gene3D" id="3.30.70.2890">
    <property type="entry name" value="XS domain"/>
    <property type="match status" value="1"/>
</dbReference>